<dbReference type="InterPro" id="IPR039432">
    <property type="entry name" value="SRP9_dom"/>
</dbReference>
<reference evidence="4" key="1">
    <citation type="submission" date="2015-10" db="EMBL/GenBank/DDBJ databases">
        <authorList>
            <person name="Devillers H."/>
        </authorList>
    </citation>
    <scope>NUCLEOTIDE SEQUENCE [LARGE SCALE GENOMIC DNA]</scope>
</reference>
<dbReference type="OrthoDB" id="5419752at2759"/>
<gene>
    <name evidence="3" type="ORF">LAQU0_S01e11782g</name>
</gene>
<evidence type="ECO:0000256" key="1">
    <source>
        <dbReference type="SAM" id="MobiDB-lite"/>
    </source>
</evidence>
<accession>A0A0N7MKX1</accession>
<proteinExistence type="predicted"/>
<protein>
    <submittedName>
        <fullName evidence="3">LAQU0S01e11782g1_1</fullName>
    </submittedName>
</protein>
<dbReference type="Proteomes" id="UP000236544">
    <property type="component" value="Unassembled WGS sequence"/>
</dbReference>
<dbReference type="PANTHER" id="PTHR12834">
    <property type="entry name" value="SIGNAL RECOGNITION PARTICLE 9 KDA PROTEIN"/>
    <property type="match status" value="1"/>
</dbReference>
<organism evidence="3 4">
    <name type="scientific">Lachancea quebecensis</name>
    <dbReference type="NCBI Taxonomy" id="1654605"/>
    <lineage>
        <taxon>Eukaryota</taxon>
        <taxon>Fungi</taxon>
        <taxon>Dikarya</taxon>
        <taxon>Ascomycota</taxon>
        <taxon>Saccharomycotina</taxon>
        <taxon>Saccharomycetes</taxon>
        <taxon>Saccharomycetales</taxon>
        <taxon>Saccharomycetaceae</taxon>
        <taxon>Lachancea</taxon>
    </lineage>
</organism>
<name>A0A0N7MKX1_9SACH</name>
<dbReference type="InterPro" id="IPR039914">
    <property type="entry name" value="SRP9-like"/>
</dbReference>
<evidence type="ECO:0000259" key="2">
    <source>
        <dbReference type="Pfam" id="PF05486"/>
    </source>
</evidence>
<dbReference type="GO" id="GO:0005786">
    <property type="term" value="C:signal recognition particle, endoplasmic reticulum targeting"/>
    <property type="evidence" value="ECO:0007669"/>
    <property type="project" value="TreeGrafter"/>
</dbReference>
<dbReference type="Pfam" id="PF05486">
    <property type="entry name" value="SRP9-21"/>
    <property type="match status" value="1"/>
</dbReference>
<feature type="region of interest" description="Disordered" evidence="1">
    <location>
        <begin position="109"/>
        <end position="132"/>
    </location>
</feature>
<evidence type="ECO:0000313" key="3">
    <source>
        <dbReference type="EMBL" id="CUS20663.1"/>
    </source>
</evidence>
<dbReference type="GO" id="GO:0006614">
    <property type="term" value="P:SRP-dependent cotranslational protein targeting to membrane"/>
    <property type="evidence" value="ECO:0007669"/>
    <property type="project" value="InterPro"/>
</dbReference>
<dbReference type="AlphaFoldDB" id="A0A0N7MKX1"/>
<feature type="compositionally biased region" description="Basic residues" evidence="1">
    <location>
        <begin position="123"/>
        <end position="132"/>
    </location>
</feature>
<sequence>MSVDALDSFIMNSVTLLEANPSETVLSVTYNPKGKTGKVAFKTHNPKLSTHYKFTTRKSKDVSRLLSALGPRGVSINNGKIEKKKTGKKVQALSGMSTLLANVDIPEAVEEPIQQAKPSKPASGKKKKNKKR</sequence>
<keyword evidence="4" id="KW-1185">Reference proteome</keyword>
<dbReference type="PANTHER" id="PTHR12834:SF12">
    <property type="entry name" value="SIGNAL RECOGNITION PARTICLE 9 KDA PROTEIN"/>
    <property type="match status" value="1"/>
</dbReference>
<evidence type="ECO:0000313" key="4">
    <source>
        <dbReference type="Proteomes" id="UP000236544"/>
    </source>
</evidence>
<feature type="domain" description="SRP9" evidence="2">
    <location>
        <begin position="4"/>
        <end position="75"/>
    </location>
</feature>
<dbReference type="EMBL" id="LN890560">
    <property type="protein sequence ID" value="CUS20663.1"/>
    <property type="molecule type" value="Genomic_DNA"/>
</dbReference>